<name>A0A6G9GU34_9ACTN</name>
<proteinExistence type="predicted"/>
<dbReference type="RefSeq" id="WP_167024294.1">
    <property type="nucleotide sequence ID" value="NZ_CP050177.1"/>
</dbReference>
<dbReference type="Pfam" id="PF19045">
    <property type="entry name" value="Ligase_CoA_2"/>
    <property type="match status" value="1"/>
</dbReference>
<gene>
    <name evidence="3" type="ORF">HA039_04920</name>
</gene>
<sequence>MGTTPPIQEAVRALLDAAPAGDTPDADDASDAVRAVGTGDILVHKAYKSVMDVPGVPDVAISAIPSKPVAAARGLGEPPCTDEPAIMPGLEDPRTHAPVPGHGRTIVVSPHTTEKPVEALGAKHQWARAAGLLTGADDRETWGGRFMT</sequence>
<accession>A0A6G9GU34</accession>
<organism evidence="3 4">
    <name type="scientific">Streptomyces liangshanensis</name>
    <dbReference type="NCBI Taxonomy" id="2717324"/>
    <lineage>
        <taxon>Bacteria</taxon>
        <taxon>Bacillati</taxon>
        <taxon>Actinomycetota</taxon>
        <taxon>Actinomycetes</taxon>
        <taxon>Kitasatosporales</taxon>
        <taxon>Streptomycetaceae</taxon>
        <taxon>Streptomyces</taxon>
    </lineage>
</organism>
<dbReference type="EMBL" id="CP050177">
    <property type="protein sequence ID" value="QIQ01714.1"/>
    <property type="molecule type" value="Genomic_DNA"/>
</dbReference>
<evidence type="ECO:0000259" key="2">
    <source>
        <dbReference type="Pfam" id="PF19045"/>
    </source>
</evidence>
<dbReference type="KEGG" id="slia:HA039_04920"/>
<dbReference type="InterPro" id="IPR043938">
    <property type="entry name" value="Ligase_CoA_dom"/>
</dbReference>
<keyword evidence="4" id="KW-1185">Reference proteome</keyword>
<feature type="domain" description="Ligase-CoA" evidence="2">
    <location>
        <begin position="105"/>
        <end position="133"/>
    </location>
</feature>
<evidence type="ECO:0000313" key="3">
    <source>
        <dbReference type="EMBL" id="QIQ01714.1"/>
    </source>
</evidence>
<protein>
    <recommendedName>
        <fullName evidence="2">Ligase-CoA domain-containing protein</fullName>
    </recommendedName>
</protein>
<dbReference type="Proteomes" id="UP000501179">
    <property type="component" value="Chromosome"/>
</dbReference>
<evidence type="ECO:0000256" key="1">
    <source>
        <dbReference type="SAM" id="MobiDB-lite"/>
    </source>
</evidence>
<feature type="region of interest" description="Disordered" evidence="1">
    <location>
        <begin position="74"/>
        <end position="95"/>
    </location>
</feature>
<dbReference type="AlphaFoldDB" id="A0A6G9GU34"/>
<evidence type="ECO:0000313" key="4">
    <source>
        <dbReference type="Proteomes" id="UP000501179"/>
    </source>
</evidence>
<dbReference type="GO" id="GO:0043758">
    <property type="term" value="F:acetate-CoA ligase (ADP-forming) activity"/>
    <property type="evidence" value="ECO:0007669"/>
    <property type="project" value="InterPro"/>
</dbReference>
<reference evidence="3 4" key="1">
    <citation type="submission" date="2020-03" db="EMBL/GenBank/DDBJ databases">
        <title>A novel species.</title>
        <authorList>
            <person name="Gao J."/>
        </authorList>
    </citation>
    <scope>NUCLEOTIDE SEQUENCE [LARGE SCALE GENOMIC DNA]</scope>
    <source>
        <strain evidence="3 4">QMT-12</strain>
    </source>
</reference>